<evidence type="ECO:0000313" key="3">
    <source>
        <dbReference type="EMBL" id="PRH80774.1"/>
    </source>
</evidence>
<dbReference type="InterPro" id="IPR006016">
    <property type="entry name" value="UspA"/>
</dbReference>
<reference evidence="3 4" key="1">
    <citation type="submission" date="2018-03" db="EMBL/GenBank/DDBJ databases">
        <title>Novel Streptomyces sp. from soil.</title>
        <authorList>
            <person name="Tan G.Y.A."/>
            <person name="Lee Z.Y."/>
        </authorList>
    </citation>
    <scope>NUCLEOTIDE SEQUENCE [LARGE SCALE GENOMIC DNA]</scope>
    <source>
        <strain evidence="3 4">ST5x</strain>
    </source>
</reference>
<gene>
    <name evidence="3" type="ORF">C6N75_02465</name>
</gene>
<dbReference type="PANTHER" id="PTHR46553:SF3">
    <property type="entry name" value="ADENINE NUCLEOTIDE ALPHA HYDROLASES-LIKE SUPERFAMILY PROTEIN"/>
    <property type="match status" value="1"/>
</dbReference>
<dbReference type="OrthoDB" id="3174546at2"/>
<sequence>MTASPLVVGVDGSPSSYTAADWAVDEALRRDVPLRIVHASSWERYEGPHLAAGLERTGGRVLAENIVGAAAQRAVRRAPGVTVRTAVRAEDPAGALVRESEHAFAVVTGCRGRGDIAGLLLGSVSLTVAATAHCPVVVVRGSPDAVAGGRRRVAAGVGAAEDGEAVGFACEEAEARGCPLEVVHAWRDAGPRPAEHPLLTGGGLNRRASDAEALLETVIKGPLADHPDLEARCEVEEGSARKTLLRRATRSDLLVIGGHRRHGRLGMQLGLVGHALLHHADCPVALVPRRA</sequence>
<organism evidence="3 4">
    <name type="scientific">Streptomyces solincola</name>
    <dbReference type="NCBI Taxonomy" id="2100817"/>
    <lineage>
        <taxon>Bacteria</taxon>
        <taxon>Bacillati</taxon>
        <taxon>Actinomycetota</taxon>
        <taxon>Actinomycetes</taxon>
        <taxon>Kitasatosporales</taxon>
        <taxon>Streptomycetaceae</taxon>
        <taxon>Streptomyces</taxon>
    </lineage>
</organism>
<dbReference type="PANTHER" id="PTHR46553">
    <property type="entry name" value="ADENINE NUCLEOTIDE ALPHA HYDROLASES-LIKE SUPERFAMILY PROTEIN"/>
    <property type="match status" value="1"/>
</dbReference>
<keyword evidence="4" id="KW-1185">Reference proteome</keyword>
<evidence type="ECO:0000259" key="2">
    <source>
        <dbReference type="Pfam" id="PF00582"/>
    </source>
</evidence>
<dbReference type="AlphaFoldDB" id="A0A2S9Q278"/>
<accession>A0A2S9Q278</accession>
<dbReference type="PRINTS" id="PR01438">
    <property type="entry name" value="UNVRSLSTRESS"/>
</dbReference>
<dbReference type="Proteomes" id="UP000239322">
    <property type="component" value="Unassembled WGS sequence"/>
</dbReference>
<comment type="similarity">
    <text evidence="1">Belongs to the universal stress protein A family.</text>
</comment>
<dbReference type="Pfam" id="PF00582">
    <property type="entry name" value="Usp"/>
    <property type="match status" value="2"/>
</dbReference>
<name>A0A2S9Q278_9ACTN</name>
<dbReference type="Gene3D" id="3.40.50.620">
    <property type="entry name" value="HUPs"/>
    <property type="match status" value="2"/>
</dbReference>
<dbReference type="EMBL" id="PVLV01000034">
    <property type="protein sequence ID" value="PRH80774.1"/>
    <property type="molecule type" value="Genomic_DNA"/>
</dbReference>
<proteinExistence type="inferred from homology"/>
<dbReference type="InterPro" id="IPR014729">
    <property type="entry name" value="Rossmann-like_a/b/a_fold"/>
</dbReference>
<evidence type="ECO:0000256" key="1">
    <source>
        <dbReference type="ARBA" id="ARBA00008791"/>
    </source>
</evidence>
<dbReference type="SUPFAM" id="SSF52402">
    <property type="entry name" value="Adenine nucleotide alpha hydrolases-like"/>
    <property type="match status" value="2"/>
</dbReference>
<dbReference type="InterPro" id="IPR006015">
    <property type="entry name" value="Universal_stress_UspA"/>
</dbReference>
<feature type="domain" description="UspA" evidence="2">
    <location>
        <begin position="151"/>
        <end position="288"/>
    </location>
</feature>
<evidence type="ECO:0000313" key="4">
    <source>
        <dbReference type="Proteomes" id="UP000239322"/>
    </source>
</evidence>
<comment type="caution">
    <text evidence="3">The sequence shown here is derived from an EMBL/GenBank/DDBJ whole genome shotgun (WGS) entry which is preliminary data.</text>
</comment>
<dbReference type="RefSeq" id="WP_105867172.1">
    <property type="nucleotide sequence ID" value="NZ_PVLV01000034.1"/>
</dbReference>
<protein>
    <submittedName>
        <fullName evidence="3">Universal stress protein</fullName>
    </submittedName>
</protein>
<feature type="domain" description="UspA" evidence="2">
    <location>
        <begin position="6"/>
        <end position="140"/>
    </location>
</feature>